<comment type="caution">
    <text evidence="2">The sequence shown here is derived from an EMBL/GenBank/DDBJ whole genome shotgun (WGS) entry which is preliminary data.</text>
</comment>
<feature type="transmembrane region" description="Helical" evidence="1">
    <location>
        <begin position="79"/>
        <end position="97"/>
    </location>
</feature>
<name>A0ABQ1I1B5_9ALTE</name>
<dbReference type="Proteomes" id="UP000651977">
    <property type="component" value="Unassembled WGS sequence"/>
</dbReference>
<feature type="transmembrane region" description="Helical" evidence="1">
    <location>
        <begin position="157"/>
        <end position="180"/>
    </location>
</feature>
<feature type="transmembrane region" description="Helical" evidence="1">
    <location>
        <begin position="359"/>
        <end position="379"/>
    </location>
</feature>
<keyword evidence="3" id="KW-1185">Reference proteome</keyword>
<feature type="transmembrane region" description="Helical" evidence="1">
    <location>
        <begin position="399"/>
        <end position="416"/>
    </location>
</feature>
<evidence type="ECO:0000256" key="1">
    <source>
        <dbReference type="SAM" id="Phobius"/>
    </source>
</evidence>
<protein>
    <submittedName>
        <fullName evidence="2">Uncharacterized protein</fullName>
    </submittedName>
</protein>
<evidence type="ECO:0000313" key="3">
    <source>
        <dbReference type="Proteomes" id="UP000651977"/>
    </source>
</evidence>
<proteinExistence type="predicted"/>
<feature type="transmembrane region" description="Helical" evidence="1">
    <location>
        <begin position="117"/>
        <end position="136"/>
    </location>
</feature>
<dbReference type="RefSeq" id="WP_055732981.1">
    <property type="nucleotide sequence ID" value="NZ_BMDY01000011.1"/>
</dbReference>
<sequence>MQNYKGWLFLASLLLYLLFAFGLIGLTLPTLFAWGAALLHWPQLGATIKLQAGSLFGLGLLLLGLAASQDSWLGLEQIMSINLPLLAMFSAVSFLALTNSDKPDEPLPLGKRSIASTALGVNLLGAIINLSVIFIMGDRLAQRRPLTNTQQIILTRCFCAAAWWSPFFIATAVSLTYAPGMQWLDVLFPGLLMTGLALLLSSVEVMIKDKGEFAGYPIKAESLRIPLLLACSVMALHFAYPAISIILIITCLAPIAALGFAKGPSKLVIARNFIRHRLPNVGSQFVLFLAAGVFSAGIKSLLSAYPDLLNLQDLGFSALSFALILAMMIIAGMLGVHPVVSIAVASPLLLPLEPDPSQLGFLFLSSWAISAGSSPLSGVGLTMMSRYQFSSRQLLKNNWHYAVLMWLICSGMNALFM</sequence>
<keyword evidence="1" id="KW-0812">Transmembrane</keyword>
<feature type="transmembrane region" description="Helical" evidence="1">
    <location>
        <begin position="228"/>
        <end position="261"/>
    </location>
</feature>
<keyword evidence="1" id="KW-1133">Transmembrane helix</keyword>
<feature type="transmembrane region" description="Helical" evidence="1">
    <location>
        <begin position="314"/>
        <end position="339"/>
    </location>
</feature>
<accession>A0ABQ1I1B5</accession>
<organism evidence="2 3">
    <name type="scientific">Agarivorans gilvus</name>
    <dbReference type="NCBI Taxonomy" id="680279"/>
    <lineage>
        <taxon>Bacteria</taxon>
        <taxon>Pseudomonadati</taxon>
        <taxon>Pseudomonadota</taxon>
        <taxon>Gammaproteobacteria</taxon>
        <taxon>Alteromonadales</taxon>
        <taxon>Alteromonadaceae</taxon>
        <taxon>Agarivorans</taxon>
    </lineage>
</organism>
<evidence type="ECO:0000313" key="2">
    <source>
        <dbReference type="EMBL" id="GGB07065.1"/>
    </source>
</evidence>
<gene>
    <name evidence="2" type="ORF">GCM10007414_20480</name>
</gene>
<dbReference type="EMBL" id="BMDY01000011">
    <property type="protein sequence ID" value="GGB07065.1"/>
    <property type="molecule type" value="Genomic_DNA"/>
</dbReference>
<feature type="transmembrane region" description="Helical" evidence="1">
    <location>
        <begin position="7"/>
        <end position="28"/>
    </location>
</feature>
<keyword evidence="1" id="KW-0472">Membrane</keyword>
<reference evidence="3" key="1">
    <citation type="journal article" date="2019" name="Int. J. Syst. Evol. Microbiol.">
        <title>The Global Catalogue of Microorganisms (GCM) 10K type strain sequencing project: providing services to taxonomists for standard genome sequencing and annotation.</title>
        <authorList>
            <consortium name="The Broad Institute Genomics Platform"/>
            <consortium name="The Broad Institute Genome Sequencing Center for Infectious Disease"/>
            <person name="Wu L."/>
            <person name="Ma J."/>
        </authorList>
    </citation>
    <scope>NUCLEOTIDE SEQUENCE [LARGE SCALE GENOMIC DNA]</scope>
    <source>
        <strain evidence="3">CGMCC 1.10131</strain>
    </source>
</reference>
<feature type="transmembrane region" description="Helical" evidence="1">
    <location>
        <begin position="186"/>
        <end position="207"/>
    </location>
</feature>
<feature type="transmembrane region" description="Helical" evidence="1">
    <location>
        <begin position="281"/>
        <end position="302"/>
    </location>
</feature>
<feature type="transmembrane region" description="Helical" evidence="1">
    <location>
        <begin position="48"/>
        <end position="67"/>
    </location>
</feature>